<sequence length="80" mass="8924">MFTQFLGGLLSDMFGGQFVIVSSTLVWGVVTLSFTMLPLASTEYDAVFHFFIVPRFFLGFFQGESLGLFLFFSLLTCGID</sequence>
<gene>
    <name evidence="4" type="ORF">DILT_LOCUS4683</name>
</gene>
<dbReference type="InterPro" id="IPR020846">
    <property type="entry name" value="MFS_dom"/>
</dbReference>
<dbReference type="GO" id="GO:0016020">
    <property type="term" value="C:membrane"/>
    <property type="evidence" value="ECO:0007669"/>
    <property type="project" value="UniProtKB-SubCell"/>
</dbReference>
<dbReference type="PROSITE" id="PS50850">
    <property type="entry name" value="MFS"/>
    <property type="match status" value="1"/>
</dbReference>
<dbReference type="OrthoDB" id="2985014at2759"/>
<reference evidence="4 5" key="1">
    <citation type="submission" date="2018-11" db="EMBL/GenBank/DDBJ databases">
        <authorList>
            <consortium name="Pathogen Informatics"/>
        </authorList>
    </citation>
    <scope>NUCLEOTIDE SEQUENCE [LARGE SCALE GENOMIC DNA]</scope>
</reference>
<dbReference type="EMBL" id="UYRU01045913">
    <property type="protein sequence ID" value="VDN08852.1"/>
    <property type="molecule type" value="Genomic_DNA"/>
</dbReference>
<proteinExistence type="predicted"/>
<dbReference type="InterPro" id="IPR036259">
    <property type="entry name" value="MFS_trans_sf"/>
</dbReference>
<dbReference type="Gene3D" id="1.20.1250.20">
    <property type="entry name" value="MFS general substrate transporter like domains"/>
    <property type="match status" value="1"/>
</dbReference>
<feature type="domain" description="Major facilitator superfamily (MFS) profile" evidence="3">
    <location>
        <begin position="1"/>
        <end position="80"/>
    </location>
</feature>
<evidence type="ECO:0000313" key="4">
    <source>
        <dbReference type="EMBL" id="VDN08852.1"/>
    </source>
</evidence>
<accession>A0A3P7NKJ9</accession>
<dbReference type="Proteomes" id="UP000281553">
    <property type="component" value="Unassembled WGS sequence"/>
</dbReference>
<evidence type="ECO:0000313" key="5">
    <source>
        <dbReference type="Proteomes" id="UP000281553"/>
    </source>
</evidence>
<feature type="transmembrane region" description="Helical" evidence="2">
    <location>
        <begin position="52"/>
        <end position="75"/>
    </location>
</feature>
<comment type="subcellular location">
    <subcellularLocation>
        <location evidence="1">Membrane</location>
        <topology evidence="1">Multi-pass membrane protein</topology>
    </subcellularLocation>
</comment>
<evidence type="ECO:0000256" key="2">
    <source>
        <dbReference type="SAM" id="Phobius"/>
    </source>
</evidence>
<evidence type="ECO:0000256" key="1">
    <source>
        <dbReference type="ARBA" id="ARBA00004141"/>
    </source>
</evidence>
<protein>
    <recommendedName>
        <fullName evidence="3">Major facilitator superfamily (MFS) profile domain-containing protein</fullName>
    </recommendedName>
</protein>
<evidence type="ECO:0000259" key="3">
    <source>
        <dbReference type="PROSITE" id="PS50850"/>
    </source>
</evidence>
<feature type="transmembrane region" description="Helical" evidence="2">
    <location>
        <begin position="20"/>
        <end position="40"/>
    </location>
</feature>
<dbReference type="AlphaFoldDB" id="A0A3P7NKJ9"/>
<keyword evidence="5" id="KW-1185">Reference proteome</keyword>
<keyword evidence="2" id="KW-1133">Transmembrane helix</keyword>
<name>A0A3P7NKJ9_DIBLA</name>
<keyword evidence="2" id="KW-0812">Transmembrane</keyword>
<keyword evidence="2" id="KW-0472">Membrane</keyword>
<dbReference type="SUPFAM" id="SSF103473">
    <property type="entry name" value="MFS general substrate transporter"/>
    <property type="match status" value="1"/>
</dbReference>
<organism evidence="4 5">
    <name type="scientific">Dibothriocephalus latus</name>
    <name type="common">Fish tapeworm</name>
    <name type="synonym">Diphyllobothrium latum</name>
    <dbReference type="NCBI Taxonomy" id="60516"/>
    <lineage>
        <taxon>Eukaryota</taxon>
        <taxon>Metazoa</taxon>
        <taxon>Spiralia</taxon>
        <taxon>Lophotrochozoa</taxon>
        <taxon>Platyhelminthes</taxon>
        <taxon>Cestoda</taxon>
        <taxon>Eucestoda</taxon>
        <taxon>Diphyllobothriidea</taxon>
        <taxon>Diphyllobothriidae</taxon>
        <taxon>Dibothriocephalus</taxon>
    </lineage>
</organism>
<dbReference type="GO" id="GO:0022857">
    <property type="term" value="F:transmembrane transporter activity"/>
    <property type="evidence" value="ECO:0007669"/>
    <property type="project" value="InterPro"/>
</dbReference>